<dbReference type="InterPro" id="IPR045175">
    <property type="entry name" value="M28_fam"/>
</dbReference>
<evidence type="ECO:0000256" key="8">
    <source>
        <dbReference type="ARBA" id="ARBA00022833"/>
    </source>
</evidence>
<evidence type="ECO:0000256" key="1">
    <source>
        <dbReference type="ARBA" id="ARBA00001947"/>
    </source>
</evidence>
<evidence type="ECO:0000256" key="10">
    <source>
        <dbReference type="ARBA" id="ARBA00043962"/>
    </source>
</evidence>
<dbReference type="AlphaFoldDB" id="A0A6G1H2W7"/>
<dbReference type="EC" id="3.4.-.-" evidence="11"/>
<dbReference type="CDD" id="cd03879">
    <property type="entry name" value="M28_AAP"/>
    <property type="match status" value="1"/>
</dbReference>
<dbReference type="GO" id="GO:0004177">
    <property type="term" value="F:aminopeptidase activity"/>
    <property type="evidence" value="ECO:0007669"/>
    <property type="project" value="UniProtKB-KW"/>
</dbReference>
<comment type="cofactor">
    <cofactor evidence="1">
        <name>Zn(2+)</name>
        <dbReference type="ChEBI" id="CHEBI:29105"/>
    </cofactor>
</comment>
<evidence type="ECO:0000256" key="11">
    <source>
        <dbReference type="RuleBase" id="RU361240"/>
    </source>
</evidence>
<comment type="similarity">
    <text evidence="10">Belongs to the peptidase M28 family. M28E subfamily.</text>
</comment>
<evidence type="ECO:0000256" key="4">
    <source>
        <dbReference type="ARBA" id="ARBA00022670"/>
    </source>
</evidence>
<evidence type="ECO:0000313" key="15">
    <source>
        <dbReference type="Proteomes" id="UP000800041"/>
    </source>
</evidence>
<dbReference type="FunFam" id="3.40.630.10:FF:000042">
    <property type="entry name" value="Peptide hydrolase"/>
    <property type="match status" value="1"/>
</dbReference>
<evidence type="ECO:0000256" key="5">
    <source>
        <dbReference type="ARBA" id="ARBA00022723"/>
    </source>
</evidence>
<keyword evidence="4 11" id="KW-0645">Protease</keyword>
<dbReference type="GO" id="GO:0046872">
    <property type="term" value="F:metal ion binding"/>
    <property type="evidence" value="ECO:0007669"/>
    <property type="project" value="UniProtKB-KW"/>
</dbReference>
<dbReference type="EMBL" id="ML977152">
    <property type="protein sequence ID" value="KAF1987515.1"/>
    <property type="molecule type" value="Genomic_DNA"/>
</dbReference>
<keyword evidence="3 14" id="KW-0031">Aminopeptidase</keyword>
<reference evidence="14" key="1">
    <citation type="journal article" date="2020" name="Stud. Mycol.">
        <title>101 Dothideomycetes genomes: a test case for predicting lifestyles and emergence of pathogens.</title>
        <authorList>
            <person name="Haridas S."/>
            <person name="Albert R."/>
            <person name="Binder M."/>
            <person name="Bloem J."/>
            <person name="Labutti K."/>
            <person name="Salamov A."/>
            <person name="Andreopoulos B."/>
            <person name="Baker S."/>
            <person name="Barry K."/>
            <person name="Bills G."/>
            <person name="Bluhm B."/>
            <person name="Cannon C."/>
            <person name="Castanera R."/>
            <person name="Culley D."/>
            <person name="Daum C."/>
            <person name="Ezra D."/>
            <person name="Gonzalez J."/>
            <person name="Henrissat B."/>
            <person name="Kuo A."/>
            <person name="Liang C."/>
            <person name="Lipzen A."/>
            <person name="Lutzoni F."/>
            <person name="Magnuson J."/>
            <person name="Mondo S."/>
            <person name="Nolan M."/>
            <person name="Ohm R."/>
            <person name="Pangilinan J."/>
            <person name="Park H.-J."/>
            <person name="Ramirez L."/>
            <person name="Alfaro M."/>
            <person name="Sun H."/>
            <person name="Tritt A."/>
            <person name="Yoshinaga Y."/>
            <person name="Zwiers L.-H."/>
            <person name="Turgeon B."/>
            <person name="Goodwin S."/>
            <person name="Spatafora J."/>
            <person name="Crous P."/>
            <person name="Grigoriev I."/>
        </authorList>
    </citation>
    <scope>NUCLEOTIDE SEQUENCE</scope>
    <source>
        <strain evidence="14">CBS 113979</strain>
    </source>
</reference>
<feature type="signal peptide" evidence="12">
    <location>
        <begin position="1"/>
        <end position="15"/>
    </location>
</feature>
<organism evidence="14 15">
    <name type="scientific">Aulographum hederae CBS 113979</name>
    <dbReference type="NCBI Taxonomy" id="1176131"/>
    <lineage>
        <taxon>Eukaryota</taxon>
        <taxon>Fungi</taxon>
        <taxon>Dikarya</taxon>
        <taxon>Ascomycota</taxon>
        <taxon>Pezizomycotina</taxon>
        <taxon>Dothideomycetes</taxon>
        <taxon>Pleosporomycetidae</taxon>
        <taxon>Aulographales</taxon>
        <taxon>Aulographaceae</taxon>
    </lineage>
</organism>
<comment type="subunit">
    <text evidence="2">Monomer.</text>
</comment>
<dbReference type="GO" id="GO:0008235">
    <property type="term" value="F:metalloexopeptidase activity"/>
    <property type="evidence" value="ECO:0007669"/>
    <property type="project" value="InterPro"/>
</dbReference>
<dbReference type="GO" id="GO:0006508">
    <property type="term" value="P:proteolysis"/>
    <property type="evidence" value="ECO:0007669"/>
    <property type="project" value="UniProtKB-KW"/>
</dbReference>
<name>A0A6G1H2W7_9PEZI</name>
<dbReference type="Gene3D" id="3.40.630.10">
    <property type="entry name" value="Zn peptidases"/>
    <property type="match status" value="1"/>
</dbReference>
<evidence type="ECO:0000256" key="12">
    <source>
        <dbReference type="SAM" id="SignalP"/>
    </source>
</evidence>
<dbReference type="PANTHER" id="PTHR12147:SF56">
    <property type="entry name" value="AMINOPEPTIDASE YDR415C-RELATED"/>
    <property type="match status" value="1"/>
</dbReference>
<dbReference type="Pfam" id="PF04389">
    <property type="entry name" value="Peptidase_M28"/>
    <property type="match status" value="1"/>
</dbReference>
<evidence type="ECO:0000313" key="14">
    <source>
        <dbReference type="EMBL" id="KAF1987515.1"/>
    </source>
</evidence>
<sequence>MKLTAVLPFCAAASAAILPLYKTNIQQVLSSDSSVSGAPVGPEGLRLVETAPGETAWISEEQISQLRRSGKKFMDITDYQALGAVLKSTNRPSVSFPRTVLHKEKVNSLLPKLDEANVRKNLEGFIAFPNRYYNSDNGKRSSEWLQKLIKDTITASGAKNATVEPFPHSWPQSSIVATIPGKSSKTVVIGAHQDSINQFLPFLSAPGADDDGSGTMTILEALKVLLSDAEIAAGNAENTIEFHWYAAEEGGLLGSQDIFTKYERDGRDITAMLQQDMTGYVKGTLDAGKEESVGVITDFVDVGLSNFIMMVVDEYCSIPYVKTECGYACSDHASASKAGYPSSFVIEAAMELTSSVIHTGGDTIDTLSFKHIMEHAKMTVGFAYELAFNKFA</sequence>
<dbReference type="InterPro" id="IPR007484">
    <property type="entry name" value="Peptidase_M28"/>
</dbReference>
<accession>A0A6G1H2W7</accession>
<dbReference type="SUPFAM" id="SSF53187">
    <property type="entry name" value="Zn-dependent exopeptidases"/>
    <property type="match status" value="1"/>
</dbReference>
<evidence type="ECO:0000256" key="7">
    <source>
        <dbReference type="ARBA" id="ARBA00022801"/>
    </source>
</evidence>
<evidence type="ECO:0000256" key="3">
    <source>
        <dbReference type="ARBA" id="ARBA00022438"/>
    </source>
</evidence>
<keyword evidence="6 12" id="KW-0732">Signal</keyword>
<gene>
    <name evidence="14" type="ORF">K402DRAFT_445995</name>
</gene>
<proteinExistence type="inferred from homology"/>
<keyword evidence="5 11" id="KW-0479">Metal-binding</keyword>
<evidence type="ECO:0000259" key="13">
    <source>
        <dbReference type="Pfam" id="PF04389"/>
    </source>
</evidence>
<protein>
    <recommendedName>
        <fullName evidence="11">Peptide hydrolase</fullName>
        <ecNumber evidence="11">3.4.-.-</ecNumber>
    </recommendedName>
</protein>
<keyword evidence="8 11" id="KW-0862">Zinc</keyword>
<evidence type="ECO:0000256" key="9">
    <source>
        <dbReference type="ARBA" id="ARBA00023157"/>
    </source>
</evidence>
<feature type="chain" id="PRO_5026005138" description="Peptide hydrolase" evidence="12">
    <location>
        <begin position="16"/>
        <end position="392"/>
    </location>
</feature>
<evidence type="ECO:0000256" key="2">
    <source>
        <dbReference type="ARBA" id="ARBA00011245"/>
    </source>
</evidence>
<keyword evidence="15" id="KW-1185">Reference proteome</keyword>
<feature type="domain" description="Peptidase M28" evidence="13">
    <location>
        <begin position="175"/>
        <end position="379"/>
    </location>
</feature>
<dbReference type="PANTHER" id="PTHR12147">
    <property type="entry name" value="METALLOPEPTIDASE M28 FAMILY MEMBER"/>
    <property type="match status" value="1"/>
</dbReference>
<dbReference type="Proteomes" id="UP000800041">
    <property type="component" value="Unassembled WGS sequence"/>
</dbReference>
<keyword evidence="9" id="KW-1015">Disulfide bond</keyword>
<dbReference type="OrthoDB" id="2214at2759"/>
<keyword evidence="7 11" id="KW-0378">Hydrolase</keyword>
<evidence type="ECO:0000256" key="6">
    <source>
        <dbReference type="ARBA" id="ARBA00022729"/>
    </source>
</evidence>